<accession>A0ABK8G874</accession>
<evidence type="ECO:0000313" key="2">
    <source>
        <dbReference type="Proteomes" id="UP000007062"/>
    </source>
</evidence>
<proteinExistence type="predicted"/>
<evidence type="ECO:0000313" key="1">
    <source>
        <dbReference type="EnsemblMetazoa" id="AGAP029953.P15"/>
    </source>
</evidence>
<organism evidence="1 2">
    <name type="scientific">Anopheles gambiae</name>
    <name type="common">African malaria mosquito</name>
    <dbReference type="NCBI Taxonomy" id="7165"/>
    <lineage>
        <taxon>Eukaryota</taxon>
        <taxon>Metazoa</taxon>
        <taxon>Ecdysozoa</taxon>
        <taxon>Arthropoda</taxon>
        <taxon>Hexapoda</taxon>
        <taxon>Insecta</taxon>
        <taxon>Pterygota</taxon>
        <taxon>Neoptera</taxon>
        <taxon>Endopterygota</taxon>
        <taxon>Diptera</taxon>
        <taxon>Nematocera</taxon>
        <taxon>Culicoidea</taxon>
        <taxon>Culicidae</taxon>
        <taxon>Anophelinae</taxon>
        <taxon>Anopheles</taxon>
    </lineage>
</organism>
<dbReference type="Proteomes" id="UP000007062">
    <property type="component" value="Chromosome 2R"/>
</dbReference>
<dbReference type="EnsemblMetazoa" id="AGAP029953.R15">
    <property type="protein sequence ID" value="AGAP029953.P15"/>
    <property type="gene ID" value="AGAP029953"/>
</dbReference>
<sequence>MCAATASCSQNLFKLRHCVPVCAGVNVQLILKHKAFIQHRG</sequence>
<keyword evidence="2" id="KW-1185">Reference proteome</keyword>
<dbReference type="EMBL" id="AAAB01008897">
    <property type="status" value="NOT_ANNOTATED_CDS"/>
    <property type="molecule type" value="Genomic_DNA"/>
</dbReference>
<reference evidence="1 2" key="2">
    <citation type="journal article" date="2004" name="Trends Parasitol.">
        <title>The Anopheles gambiae genome: an update.</title>
        <authorList>
            <person name="Mongin E."/>
            <person name="Louis C."/>
            <person name="Holt R.A."/>
            <person name="Birney E."/>
            <person name="Collins F.H."/>
        </authorList>
    </citation>
    <scope>NUCLEOTIDE SEQUENCE [LARGE SCALE GENOMIC DNA]</scope>
    <source>
        <strain evidence="1 2">PEST</strain>
    </source>
</reference>
<name>A0ABK8G874_ANOGA</name>
<reference evidence="1 2" key="1">
    <citation type="journal article" date="2002" name="Science">
        <title>The genome sequence of the malaria mosquito Anopheles gambiae.</title>
        <authorList>
            <person name="Holt R.A."/>
            <person name="Subramanian G.M."/>
            <person name="Halpern A."/>
            <person name="Sutton G.G."/>
            <person name="Charlab R."/>
            <person name="Nusskern D.R."/>
            <person name="Wincker P."/>
            <person name="Clark A.G."/>
            <person name="Ribeiro J.M."/>
            <person name="Wides R."/>
            <person name="Salzberg S.L."/>
            <person name="Loftus B."/>
            <person name="Yandell M."/>
            <person name="Majoros W.H."/>
            <person name="Rusch D.B."/>
            <person name="Lai Z."/>
            <person name="Kraft C.L."/>
            <person name="Abril J.F."/>
            <person name="Anthouard V."/>
            <person name="Arensburger P."/>
            <person name="Atkinson P.W."/>
            <person name="Baden H."/>
            <person name="de Berardinis V."/>
            <person name="Baldwin D."/>
            <person name="Benes V."/>
            <person name="Biedler J."/>
            <person name="Blass C."/>
            <person name="Bolanos R."/>
            <person name="Boscus D."/>
            <person name="Barnstead M."/>
            <person name="Cai S."/>
            <person name="Center A."/>
            <person name="Chaturverdi K."/>
            <person name="Christophides G.K."/>
            <person name="Chrystal M.A."/>
            <person name="Clamp M."/>
            <person name="Cravchik A."/>
            <person name="Curwen V."/>
            <person name="Dana A."/>
            <person name="Delcher A."/>
            <person name="Dew I."/>
            <person name="Evans C.A."/>
            <person name="Flanigan M."/>
            <person name="Grundschober-Freimoser A."/>
            <person name="Friedli L."/>
            <person name="Gu Z."/>
            <person name="Guan P."/>
            <person name="Guigo R."/>
            <person name="Hillenmeyer M.E."/>
            <person name="Hladun S.L."/>
            <person name="Hogan J.R."/>
            <person name="Hong Y.S."/>
            <person name="Hoover J."/>
            <person name="Jaillon O."/>
            <person name="Ke Z."/>
            <person name="Kodira C."/>
            <person name="Kokoza E."/>
            <person name="Koutsos A."/>
            <person name="Letunic I."/>
            <person name="Levitsky A."/>
            <person name="Liang Y."/>
            <person name="Lin J.J."/>
            <person name="Lobo N.F."/>
            <person name="Lopez J.R."/>
            <person name="Malek J.A."/>
            <person name="McIntosh T.C."/>
            <person name="Meister S."/>
            <person name="Miller J."/>
            <person name="Mobarry C."/>
            <person name="Mongin E."/>
            <person name="Murphy S.D."/>
            <person name="O'Brochta D.A."/>
            <person name="Pfannkoch C."/>
            <person name="Qi R."/>
            <person name="Regier M.A."/>
            <person name="Remington K."/>
            <person name="Shao H."/>
            <person name="Sharakhova M.V."/>
            <person name="Sitter C.D."/>
            <person name="Shetty J."/>
            <person name="Smith T.J."/>
            <person name="Strong R."/>
            <person name="Sun J."/>
            <person name="Thomasova D."/>
            <person name="Ton L.Q."/>
            <person name="Topalis P."/>
            <person name="Tu Z."/>
            <person name="Unger M.F."/>
            <person name="Walenz B."/>
            <person name="Wang A."/>
            <person name="Wang J."/>
            <person name="Wang M."/>
            <person name="Wang X."/>
            <person name="Woodford K.J."/>
            <person name="Wortman J.R."/>
            <person name="Wu M."/>
            <person name="Yao A."/>
            <person name="Zdobnov E.M."/>
            <person name="Zhang H."/>
            <person name="Zhao Q."/>
            <person name="Zhao S."/>
            <person name="Zhu S.C."/>
            <person name="Zhimulev I."/>
            <person name="Coluzzi M."/>
            <person name="della Torre A."/>
            <person name="Roth C.W."/>
            <person name="Louis C."/>
            <person name="Kalush F."/>
            <person name="Mural R.J."/>
            <person name="Myers E.W."/>
            <person name="Adams M.D."/>
            <person name="Smith H.O."/>
            <person name="Broder S."/>
            <person name="Gardner M.J."/>
            <person name="Fraser C.M."/>
            <person name="Birney E."/>
            <person name="Bork P."/>
            <person name="Brey P.T."/>
            <person name="Venter J.C."/>
            <person name="Weissenbach J."/>
            <person name="Kafatos F.C."/>
            <person name="Collins F.H."/>
            <person name="Hoffman S.L."/>
        </authorList>
    </citation>
    <scope>NUCLEOTIDE SEQUENCE [LARGE SCALE GENOMIC DNA]</scope>
    <source>
        <strain evidence="1 2">PEST</strain>
    </source>
</reference>
<protein>
    <submittedName>
        <fullName evidence="1">Uncharacterized protein</fullName>
    </submittedName>
</protein>
<reference evidence="1" key="3">
    <citation type="submission" date="2025-05" db="UniProtKB">
        <authorList>
            <consortium name="EnsemblMetazoa"/>
        </authorList>
    </citation>
    <scope>IDENTIFICATION</scope>
    <source>
        <strain evidence="1">PEST</strain>
    </source>
</reference>